<dbReference type="PANTHER" id="PTHR43031:SF1">
    <property type="entry name" value="PYRIDINE NUCLEOTIDE-DISULPHIDE OXIDOREDUCTASE"/>
    <property type="match status" value="1"/>
</dbReference>
<dbReference type="SUPFAM" id="SSF52821">
    <property type="entry name" value="Rhodanese/Cell cycle control phosphatase"/>
    <property type="match status" value="2"/>
</dbReference>
<sequence>MSTSSAGLAKKAGYTNVRVYLDGEPHWVKDEYPVYASNKFVATGNIVLIDLRSAAKSAAGRIPRSVSIAYDDLEDRIEDIPKKAPIVLYSDNAEEAEDGISDLRYEGFKKVSLVKGNIQGWTKSGGAIEKGPVVTDIKWIRKLGKGEVALASFNKAASGQDAGAIVLDVRTKDEVSGGKFKNAVAIPLDELGSRLSELPKDKKIYVHCTSGARADMAAQELNKNGFKASFLIANVNCEGNDCTVED</sequence>
<name>A0A8J6N5H8_9BACT</name>
<protein>
    <submittedName>
        <fullName evidence="2">Rhodanese</fullName>
    </submittedName>
</protein>
<gene>
    <name evidence="2" type="ORF">H8E79_01975</name>
</gene>
<evidence type="ECO:0000313" key="3">
    <source>
        <dbReference type="Proteomes" id="UP000599024"/>
    </source>
</evidence>
<comment type="caution">
    <text evidence="2">The sequence shown here is derived from an EMBL/GenBank/DDBJ whole genome shotgun (WGS) entry which is preliminary data.</text>
</comment>
<dbReference type="CDD" id="cd00158">
    <property type="entry name" value="RHOD"/>
    <property type="match status" value="1"/>
</dbReference>
<evidence type="ECO:0000313" key="2">
    <source>
        <dbReference type="EMBL" id="MBC8207918.1"/>
    </source>
</evidence>
<dbReference type="InterPro" id="IPR001763">
    <property type="entry name" value="Rhodanese-like_dom"/>
</dbReference>
<dbReference type="AlphaFoldDB" id="A0A8J6N5H8"/>
<dbReference type="InterPro" id="IPR050229">
    <property type="entry name" value="GlpE_sulfurtransferase"/>
</dbReference>
<proteinExistence type="predicted"/>
<organism evidence="2 3">
    <name type="scientific">Candidatus Desulfatifera sulfidica</name>
    <dbReference type="NCBI Taxonomy" id="2841691"/>
    <lineage>
        <taxon>Bacteria</taxon>
        <taxon>Pseudomonadati</taxon>
        <taxon>Thermodesulfobacteriota</taxon>
        <taxon>Desulfobulbia</taxon>
        <taxon>Desulfobulbales</taxon>
        <taxon>Desulfobulbaceae</taxon>
        <taxon>Candidatus Desulfatifera</taxon>
    </lineage>
</organism>
<feature type="domain" description="Rhodanese" evidence="1">
    <location>
        <begin position="42"/>
        <end position="130"/>
    </location>
</feature>
<dbReference type="InterPro" id="IPR036873">
    <property type="entry name" value="Rhodanese-like_dom_sf"/>
</dbReference>
<dbReference type="PROSITE" id="PS50206">
    <property type="entry name" value="RHODANESE_3"/>
    <property type="match status" value="2"/>
</dbReference>
<dbReference type="Gene3D" id="3.40.250.10">
    <property type="entry name" value="Rhodanese-like domain"/>
    <property type="match status" value="2"/>
</dbReference>
<dbReference type="SMART" id="SM00450">
    <property type="entry name" value="RHOD"/>
    <property type="match status" value="2"/>
</dbReference>
<dbReference type="Pfam" id="PF00581">
    <property type="entry name" value="Rhodanese"/>
    <property type="match status" value="2"/>
</dbReference>
<feature type="domain" description="Rhodanese" evidence="1">
    <location>
        <begin position="160"/>
        <end position="243"/>
    </location>
</feature>
<evidence type="ECO:0000259" key="1">
    <source>
        <dbReference type="PROSITE" id="PS50206"/>
    </source>
</evidence>
<reference evidence="2 3" key="1">
    <citation type="submission" date="2020-08" db="EMBL/GenBank/DDBJ databases">
        <title>Bridging the membrane lipid divide: bacteria of the FCB group superphylum have the potential to synthesize archaeal ether lipids.</title>
        <authorList>
            <person name="Villanueva L."/>
            <person name="Von Meijenfeldt F.A.B."/>
            <person name="Westbye A.B."/>
            <person name="Yadav S."/>
            <person name="Hopmans E.C."/>
            <person name="Dutilh B.E."/>
            <person name="Sinninghe Damste J.S."/>
        </authorList>
    </citation>
    <scope>NUCLEOTIDE SEQUENCE [LARGE SCALE GENOMIC DNA]</scope>
    <source>
        <strain evidence="2">NIOZ-UU81</strain>
    </source>
</reference>
<dbReference type="PANTHER" id="PTHR43031">
    <property type="entry name" value="FAD-DEPENDENT OXIDOREDUCTASE"/>
    <property type="match status" value="1"/>
</dbReference>
<dbReference type="Proteomes" id="UP000599024">
    <property type="component" value="Unassembled WGS sequence"/>
</dbReference>
<accession>A0A8J6N5H8</accession>
<dbReference type="EMBL" id="JACNLK010000022">
    <property type="protein sequence ID" value="MBC8207918.1"/>
    <property type="molecule type" value="Genomic_DNA"/>
</dbReference>